<keyword evidence="5 10" id="KW-0547">Nucleotide-binding</keyword>
<dbReference type="PROSITE" id="PS00107">
    <property type="entry name" value="PROTEIN_KINASE_ATP"/>
    <property type="match status" value="1"/>
</dbReference>
<dbReference type="Gene3D" id="3.30.200.20">
    <property type="entry name" value="Phosphorylase Kinase, domain 1"/>
    <property type="match status" value="1"/>
</dbReference>
<dbReference type="HOGENOM" id="CLU_008400_1_0_1"/>
<comment type="catalytic activity">
    <reaction evidence="9">
        <text>L-seryl-[protein] + ATP = O-phospho-L-seryl-[protein] + ADP + H(+)</text>
        <dbReference type="Rhea" id="RHEA:17989"/>
        <dbReference type="Rhea" id="RHEA-COMP:9863"/>
        <dbReference type="Rhea" id="RHEA-COMP:11604"/>
        <dbReference type="ChEBI" id="CHEBI:15378"/>
        <dbReference type="ChEBI" id="CHEBI:29999"/>
        <dbReference type="ChEBI" id="CHEBI:30616"/>
        <dbReference type="ChEBI" id="CHEBI:83421"/>
        <dbReference type="ChEBI" id="CHEBI:456216"/>
        <dbReference type="EC" id="2.7.11.1"/>
    </reaction>
</comment>
<dbReference type="KEGG" id="ctp:CTRG_03004"/>
<feature type="region of interest" description="Disordered" evidence="11">
    <location>
        <begin position="807"/>
        <end position="872"/>
    </location>
</feature>
<keyword evidence="14" id="KW-1185">Reference proteome</keyword>
<dbReference type="CDD" id="cd05581">
    <property type="entry name" value="STKc_PDK1"/>
    <property type="match status" value="1"/>
</dbReference>
<feature type="compositionally biased region" description="Low complexity" evidence="11">
    <location>
        <begin position="443"/>
        <end position="453"/>
    </location>
</feature>
<evidence type="ECO:0000256" key="11">
    <source>
        <dbReference type="SAM" id="MobiDB-lite"/>
    </source>
</evidence>
<evidence type="ECO:0000256" key="7">
    <source>
        <dbReference type="ARBA" id="ARBA00022840"/>
    </source>
</evidence>
<protein>
    <recommendedName>
        <fullName evidence="2">non-specific serine/threonine protein kinase</fullName>
        <ecNumber evidence="2">2.7.11.1</ecNumber>
    </recommendedName>
</protein>
<dbReference type="OrthoDB" id="347657at2759"/>
<feature type="compositionally biased region" description="Basic residues" evidence="11">
    <location>
        <begin position="822"/>
        <end position="844"/>
    </location>
</feature>
<evidence type="ECO:0000313" key="14">
    <source>
        <dbReference type="Proteomes" id="UP000002037"/>
    </source>
</evidence>
<dbReference type="Pfam" id="PF25347">
    <property type="entry name" value="PH_PKH3_C"/>
    <property type="match status" value="1"/>
</dbReference>
<evidence type="ECO:0000256" key="8">
    <source>
        <dbReference type="ARBA" id="ARBA00047899"/>
    </source>
</evidence>
<dbReference type="PANTHER" id="PTHR24356:SF163">
    <property type="entry name" value="3-PHOSPHOINOSITIDE-DEPENDENT PROTEIN KINASE 1-RELATED"/>
    <property type="match status" value="1"/>
</dbReference>
<feature type="compositionally biased region" description="Polar residues" evidence="11">
    <location>
        <begin position="359"/>
        <end position="372"/>
    </location>
</feature>
<feature type="compositionally biased region" description="Low complexity" evidence="11">
    <location>
        <begin position="861"/>
        <end position="872"/>
    </location>
</feature>
<feature type="compositionally biased region" description="Low complexity" evidence="11">
    <location>
        <begin position="474"/>
        <end position="491"/>
    </location>
</feature>
<keyword evidence="4" id="KW-0808">Transferase</keyword>
<feature type="region of interest" description="Disordered" evidence="11">
    <location>
        <begin position="412"/>
        <end position="530"/>
    </location>
</feature>
<feature type="compositionally biased region" description="Polar residues" evidence="11">
    <location>
        <begin position="845"/>
        <end position="859"/>
    </location>
</feature>
<feature type="domain" description="Protein kinase" evidence="12">
    <location>
        <begin position="43"/>
        <end position="322"/>
    </location>
</feature>
<dbReference type="VEuPathDB" id="FungiDB:CTRG_03004"/>
<feature type="binding site" evidence="10">
    <location>
        <position position="72"/>
    </location>
    <ligand>
        <name>ATP</name>
        <dbReference type="ChEBI" id="CHEBI:30616"/>
    </ligand>
</feature>
<evidence type="ECO:0000256" key="1">
    <source>
        <dbReference type="ARBA" id="ARBA00010006"/>
    </source>
</evidence>
<dbReference type="InterPro" id="IPR050236">
    <property type="entry name" value="Ser_Thr_kinase_AGC"/>
</dbReference>
<reference evidence="13 14" key="1">
    <citation type="journal article" date="2009" name="Nature">
        <title>Evolution of pathogenicity and sexual reproduction in eight Candida genomes.</title>
        <authorList>
            <person name="Butler G."/>
            <person name="Rasmussen M.D."/>
            <person name="Lin M.F."/>
            <person name="Santos M.A."/>
            <person name="Sakthikumar S."/>
            <person name="Munro C.A."/>
            <person name="Rheinbay E."/>
            <person name="Grabherr M."/>
            <person name="Forche A."/>
            <person name="Reedy J.L."/>
            <person name="Agrafioti I."/>
            <person name="Arnaud M.B."/>
            <person name="Bates S."/>
            <person name="Brown A.J."/>
            <person name="Brunke S."/>
            <person name="Costanzo M.C."/>
            <person name="Fitzpatrick D.A."/>
            <person name="de Groot P.W."/>
            <person name="Harris D."/>
            <person name="Hoyer L.L."/>
            <person name="Hube B."/>
            <person name="Klis F.M."/>
            <person name="Kodira C."/>
            <person name="Lennard N."/>
            <person name="Logue M.E."/>
            <person name="Martin R."/>
            <person name="Neiman A.M."/>
            <person name="Nikolaou E."/>
            <person name="Quail M.A."/>
            <person name="Quinn J."/>
            <person name="Santos M.C."/>
            <person name="Schmitzberger F.F."/>
            <person name="Sherlock G."/>
            <person name="Shah P."/>
            <person name="Silverstein K.A."/>
            <person name="Skrzypek M.S."/>
            <person name="Soll D."/>
            <person name="Staggs R."/>
            <person name="Stansfield I."/>
            <person name="Stumpf M.P."/>
            <person name="Sudbery P.E."/>
            <person name="Srikantha T."/>
            <person name="Zeng Q."/>
            <person name="Berman J."/>
            <person name="Berriman M."/>
            <person name="Heitman J."/>
            <person name="Gow N.A."/>
            <person name="Lorenz M.C."/>
            <person name="Birren B.W."/>
            <person name="Kellis M."/>
            <person name="Cuomo C.A."/>
        </authorList>
    </citation>
    <scope>NUCLEOTIDE SEQUENCE [LARGE SCALE GENOMIC DNA]</scope>
    <source>
        <strain evidence="14">ATCC MYA-3404 / T1</strain>
    </source>
</reference>
<evidence type="ECO:0000256" key="10">
    <source>
        <dbReference type="PROSITE-ProRule" id="PRU10141"/>
    </source>
</evidence>
<dbReference type="GO" id="GO:0000196">
    <property type="term" value="P:cell integrity MAPK cascade"/>
    <property type="evidence" value="ECO:0007669"/>
    <property type="project" value="UniProtKB-ARBA"/>
</dbReference>
<evidence type="ECO:0000256" key="9">
    <source>
        <dbReference type="ARBA" id="ARBA00048679"/>
    </source>
</evidence>
<name>C5M9D2_CANTT</name>
<dbReference type="PROSITE" id="PS50011">
    <property type="entry name" value="PROTEIN_KINASE_DOM"/>
    <property type="match status" value="1"/>
</dbReference>
<comment type="similarity">
    <text evidence="1">Belongs to the protein kinase superfamily. AGC Ser/Thr protein kinase family. PDPK1 subfamily.</text>
</comment>
<comment type="catalytic activity">
    <reaction evidence="8">
        <text>L-threonyl-[protein] + ATP = O-phospho-L-threonyl-[protein] + ADP + H(+)</text>
        <dbReference type="Rhea" id="RHEA:46608"/>
        <dbReference type="Rhea" id="RHEA-COMP:11060"/>
        <dbReference type="Rhea" id="RHEA-COMP:11605"/>
        <dbReference type="ChEBI" id="CHEBI:15378"/>
        <dbReference type="ChEBI" id="CHEBI:30013"/>
        <dbReference type="ChEBI" id="CHEBI:30616"/>
        <dbReference type="ChEBI" id="CHEBI:61977"/>
        <dbReference type="ChEBI" id="CHEBI:456216"/>
        <dbReference type="EC" id="2.7.11.1"/>
    </reaction>
</comment>
<dbReference type="InterPro" id="IPR000719">
    <property type="entry name" value="Prot_kinase_dom"/>
</dbReference>
<dbReference type="InterPro" id="IPR057614">
    <property type="entry name" value="PH_PKH3_C"/>
</dbReference>
<feature type="compositionally biased region" description="Polar residues" evidence="11">
    <location>
        <begin position="463"/>
        <end position="473"/>
    </location>
</feature>
<dbReference type="PROSITE" id="PS00108">
    <property type="entry name" value="PROTEIN_KINASE_ST"/>
    <property type="match status" value="1"/>
</dbReference>
<feature type="compositionally biased region" description="Polar residues" evidence="11">
    <location>
        <begin position="500"/>
        <end position="520"/>
    </location>
</feature>
<evidence type="ECO:0000256" key="3">
    <source>
        <dbReference type="ARBA" id="ARBA00022527"/>
    </source>
</evidence>
<sequence>MSGLENLQNLSINPSATQQQQYHHQQAQYAQQQALKRRTARDYQFGARIGEGSYSTVYSALDKYTNRTYAIKVLSKRHIVKENKIKYVNIEKTTLNRLGQQHPGIVQLYYTFQDESSLFFVLDFAEYGELLSIIRKFGSLSEPVSKFYMCQIVDAVKFIHSKGVIHRDLKPENILVGHDFNLKITDFGAAKLLDTNDDSSTTEKIDYNSIDPAMREVSTNDRKGSFVGTAEYVSPELLKYNICGFESDVWAIGCMLYQFFHGVPPFKGNTEYLTFEKIINLDYSYKSPVPLPSDVIQIIDQILVIDPAQRITIPQIINSNWFSEVPWDDQNYIWHRKVPRFEPFGSVSQPPPAIPMLKNGTNRSASKSNSYHQLQSQIQASEFGFIPSIAAKKSYKPPTAIKKNVPIAPTNQMAYNNGNFSPSPIIQPSAPPPQTPPSPSRGQQFQHQQQQQQNRNAPAISAAASSMHHQNGNTQVRQQQSVPPQQSQDQTPVEKKRMSNIRTNTSFANLVPSSNGNARVQQQQQQQSYHAQPYITPQTQVNRSNEQISGKNAAAASAAAFASKPPTSTRPVIAHTPPPSTIPPARQQQQQLQTSSKSPRIAQAAPKTTKENCVKFKEISELLRPDEKILKMDTLFKSVLGHEYLSNSQSEVLDDSVLDKLTTENKGILTGDAKIVIAVVTNMARVFFIDASLNVMLVDLKANKGADYSMYDYEFENVVDDDGNIIPESDEVFGYLIIELVKEGGDLVFLKRISDRERTKLGNMLKVVDKHGHDVVIGTSHGWIDCLLIAKEISMEQYLEVRSATSGASSSNNSIYDVKTEKSKKKSSSSSSSKKKASKSKKKSTSNGYSTPPQGQSSKFAYAAAAAVHNHK</sequence>
<keyword evidence="6" id="KW-0418">Kinase</keyword>
<dbReference type="Gene3D" id="1.10.510.10">
    <property type="entry name" value="Transferase(Phosphotransferase) domain 1"/>
    <property type="match status" value="1"/>
</dbReference>
<gene>
    <name evidence="13" type="ORF">CTRG_03004</name>
</gene>
<dbReference type="InterPro" id="IPR011009">
    <property type="entry name" value="Kinase-like_dom_sf"/>
</dbReference>
<accession>C5M9D2</accession>
<keyword evidence="7 10" id="KW-0067">ATP-binding</keyword>
<dbReference type="InterPro" id="IPR039046">
    <property type="entry name" value="PDPK1"/>
</dbReference>
<dbReference type="InterPro" id="IPR017441">
    <property type="entry name" value="Protein_kinase_ATP_BS"/>
</dbReference>
<evidence type="ECO:0000259" key="12">
    <source>
        <dbReference type="PROSITE" id="PS50011"/>
    </source>
</evidence>
<evidence type="ECO:0000256" key="4">
    <source>
        <dbReference type="ARBA" id="ARBA00022679"/>
    </source>
</evidence>
<dbReference type="Pfam" id="PF00069">
    <property type="entry name" value="Pkinase"/>
    <property type="match status" value="1"/>
</dbReference>
<dbReference type="AlphaFoldDB" id="C5M9D2"/>
<dbReference type="EC" id="2.7.11.1" evidence="2"/>
<evidence type="ECO:0000256" key="5">
    <source>
        <dbReference type="ARBA" id="ARBA00022741"/>
    </source>
</evidence>
<dbReference type="PANTHER" id="PTHR24356">
    <property type="entry name" value="SERINE/THREONINE-PROTEIN KINASE"/>
    <property type="match status" value="1"/>
</dbReference>
<dbReference type="InterPro" id="IPR008271">
    <property type="entry name" value="Ser/Thr_kinase_AS"/>
</dbReference>
<dbReference type="FunFam" id="1.10.510.10:FF:000534">
    <property type="entry name" value="Serine/threonine-protein kinase PKH2"/>
    <property type="match status" value="1"/>
</dbReference>
<organism evidence="13 14">
    <name type="scientific">Candida tropicalis (strain ATCC MYA-3404 / T1)</name>
    <name type="common">Yeast</name>
    <dbReference type="NCBI Taxonomy" id="294747"/>
    <lineage>
        <taxon>Eukaryota</taxon>
        <taxon>Fungi</taxon>
        <taxon>Dikarya</taxon>
        <taxon>Ascomycota</taxon>
        <taxon>Saccharomycotina</taxon>
        <taxon>Pichiomycetes</taxon>
        <taxon>Debaryomycetaceae</taxon>
        <taxon>Candida/Lodderomyces clade</taxon>
        <taxon>Candida</taxon>
    </lineage>
</organism>
<keyword evidence="3" id="KW-0723">Serine/threonine-protein kinase</keyword>
<dbReference type="GeneID" id="8298489"/>
<dbReference type="GO" id="GO:0030447">
    <property type="term" value="P:filamentous growth"/>
    <property type="evidence" value="ECO:0007669"/>
    <property type="project" value="UniProtKB-ARBA"/>
</dbReference>
<evidence type="ECO:0000313" key="13">
    <source>
        <dbReference type="EMBL" id="EER34186.1"/>
    </source>
</evidence>
<dbReference type="SUPFAM" id="SSF56112">
    <property type="entry name" value="Protein kinase-like (PK-like)"/>
    <property type="match status" value="1"/>
</dbReference>
<dbReference type="Proteomes" id="UP000002037">
    <property type="component" value="Unassembled WGS sequence"/>
</dbReference>
<feature type="compositionally biased region" description="Pro residues" evidence="11">
    <location>
        <begin position="429"/>
        <end position="439"/>
    </location>
</feature>
<dbReference type="STRING" id="294747.C5M9D2"/>
<dbReference type="SMART" id="SM00220">
    <property type="entry name" value="S_TKc"/>
    <property type="match status" value="1"/>
</dbReference>
<evidence type="ECO:0000256" key="6">
    <source>
        <dbReference type="ARBA" id="ARBA00022777"/>
    </source>
</evidence>
<feature type="region of interest" description="Disordered" evidence="11">
    <location>
        <begin position="349"/>
        <end position="372"/>
    </location>
</feature>
<dbReference type="FunFam" id="3.30.200.20:FF:000128">
    <property type="entry name" value="Serine/threonine-protein kinase ksg1"/>
    <property type="match status" value="1"/>
</dbReference>
<dbReference type="GO" id="GO:0005524">
    <property type="term" value="F:ATP binding"/>
    <property type="evidence" value="ECO:0007669"/>
    <property type="project" value="UniProtKB-UniRule"/>
</dbReference>
<dbReference type="EMBL" id="GG692397">
    <property type="protein sequence ID" value="EER34186.1"/>
    <property type="molecule type" value="Genomic_DNA"/>
</dbReference>
<evidence type="ECO:0000256" key="2">
    <source>
        <dbReference type="ARBA" id="ARBA00012513"/>
    </source>
</evidence>
<dbReference type="RefSeq" id="XP_002548707.1">
    <property type="nucleotide sequence ID" value="XM_002548661.1"/>
</dbReference>
<proteinExistence type="inferred from homology"/>
<dbReference type="GO" id="GO:0004674">
    <property type="term" value="F:protein serine/threonine kinase activity"/>
    <property type="evidence" value="ECO:0007669"/>
    <property type="project" value="UniProtKB-KW"/>
</dbReference>
<dbReference type="eggNOG" id="KOG0592">
    <property type="taxonomic scope" value="Eukaryota"/>
</dbReference>
<feature type="region of interest" description="Disordered" evidence="11">
    <location>
        <begin position="563"/>
        <end position="609"/>
    </location>
</feature>